<accession>A0AAN6SRU3</accession>
<dbReference type="Proteomes" id="UP001303115">
    <property type="component" value="Unassembled WGS sequence"/>
</dbReference>
<organism evidence="1 2">
    <name type="scientific">Parachaetomium inaequale</name>
    <dbReference type="NCBI Taxonomy" id="2588326"/>
    <lineage>
        <taxon>Eukaryota</taxon>
        <taxon>Fungi</taxon>
        <taxon>Dikarya</taxon>
        <taxon>Ascomycota</taxon>
        <taxon>Pezizomycotina</taxon>
        <taxon>Sordariomycetes</taxon>
        <taxon>Sordariomycetidae</taxon>
        <taxon>Sordariales</taxon>
        <taxon>Chaetomiaceae</taxon>
        <taxon>Parachaetomium</taxon>
    </lineage>
</organism>
<evidence type="ECO:0000313" key="1">
    <source>
        <dbReference type="EMBL" id="KAK4039713.1"/>
    </source>
</evidence>
<name>A0AAN6SRU3_9PEZI</name>
<protein>
    <submittedName>
        <fullName evidence="1">Uncharacterized protein</fullName>
    </submittedName>
</protein>
<reference evidence="2" key="1">
    <citation type="journal article" date="2023" name="Mol. Phylogenet. Evol.">
        <title>Genome-scale phylogeny and comparative genomics of the fungal order Sordariales.</title>
        <authorList>
            <person name="Hensen N."/>
            <person name="Bonometti L."/>
            <person name="Westerberg I."/>
            <person name="Brannstrom I.O."/>
            <person name="Guillou S."/>
            <person name="Cros-Aarteil S."/>
            <person name="Calhoun S."/>
            <person name="Haridas S."/>
            <person name="Kuo A."/>
            <person name="Mondo S."/>
            <person name="Pangilinan J."/>
            <person name="Riley R."/>
            <person name="LaButti K."/>
            <person name="Andreopoulos B."/>
            <person name="Lipzen A."/>
            <person name="Chen C."/>
            <person name="Yan M."/>
            <person name="Daum C."/>
            <person name="Ng V."/>
            <person name="Clum A."/>
            <person name="Steindorff A."/>
            <person name="Ohm R.A."/>
            <person name="Martin F."/>
            <person name="Silar P."/>
            <person name="Natvig D.O."/>
            <person name="Lalanne C."/>
            <person name="Gautier V."/>
            <person name="Ament-Velasquez S.L."/>
            <person name="Kruys A."/>
            <person name="Hutchinson M.I."/>
            <person name="Powell A.J."/>
            <person name="Barry K."/>
            <person name="Miller A.N."/>
            <person name="Grigoriev I.V."/>
            <person name="Debuchy R."/>
            <person name="Gladieux P."/>
            <person name="Hiltunen Thoren M."/>
            <person name="Johannesson H."/>
        </authorList>
    </citation>
    <scope>NUCLEOTIDE SEQUENCE [LARGE SCALE GENOMIC DNA]</scope>
    <source>
        <strain evidence="2">CBS 284.82</strain>
    </source>
</reference>
<keyword evidence="2" id="KW-1185">Reference proteome</keyword>
<comment type="caution">
    <text evidence="1">The sequence shown here is derived from an EMBL/GenBank/DDBJ whole genome shotgun (WGS) entry which is preliminary data.</text>
</comment>
<dbReference type="AlphaFoldDB" id="A0AAN6SRU3"/>
<sequence>MHIAPFPCEQPDIPDAFLDRDIKHANEPWGPCALPSYIAGIYGLEVKSLSGGLDELESLPTTESNRALWSSCDAKTARGVEGYRGPYRRDFCRHLRPPPRSHIRRLAARFSDCVSVLAGGLATVVILNFNQALGTCPALEHDQRWPTVLLLPRYLPPSLRCPSLPLYVAEICAYSAAGVVQIVREPKYWADCALVAVFAAVVTGAIYGVRSMVDALVLGGFLSLLCCRGIVWSRWRVESQLPG</sequence>
<gene>
    <name evidence="1" type="ORF">C8A01DRAFT_36338</name>
</gene>
<evidence type="ECO:0000313" key="2">
    <source>
        <dbReference type="Proteomes" id="UP001303115"/>
    </source>
</evidence>
<dbReference type="EMBL" id="MU854394">
    <property type="protein sequence ID" value="KAK4039713.1"/>
    <property type="molecule type" value="Genomic_DNA"/>
</dbReference>
<proteinExistence type="predicted"/>